<feature type="compositionally biased region" description="Polar residues" evidence="2">
    <location>
        <begin position="165"/>
        <end position="205"/>
    </location>
</feature>
<protein>
    <recommendedName>
        <fullName evidence="5">Retrotransposon protein, putative, unclassified</fullName>
    </recommendedName>
</protein>
<dbReference type="Proteomes" id="UP000000763">
    <property type="component" value="Chromosome 5"/>
</dbReference>
<dbReference type="AlphaFoldDB" id="Q6AV93"/>
<feature type="region of interest" description="Disordered" evidence="2">
    <location>
        <begin position="29"/>
        <end position="215"/>
    </location>
</feature>
<gene>
    <name evidence="3" type="ORF">OJ1286_E05.12</name>
</gene>
<name>Q6AV93_ORYSJ</name>
<proteinExistence type="predicted"/>
<evidence type="ECO:0000313" key="3">
    <source>
        <dbReference type="EMBL" id="AAT77320.1"/>
    </source>
</evidence>
<evidence type="ECO:0008006" key="5">
    <source>
        <dbReference type="Google" id="ProtNLM"/>
    </source>
</evidence>
<feature type="coiled-coil region" evidence="1">
    <location>
        <begin position="247"/>
        <end position="323"/>
    </location>
</feature>
<keyword evidence="1" id="KW-0175">Coiled coil</keyword>
<evidence type="ECO:0000256" key="2">
    <source>
        <dbReference type="SAM" id="MobiDB-lite"/>
    </source>
</evidence>
<feature type="compositionally biased region" description="Basic residues" evidence="2">
    <location>
        <begin position="79"/>
        <end position="100"/>
    </location>
</feature>
<evidence type="ECO:0000256" key="1">
    <source>
        <dbReference type="SAM" id="Coils"/>
    </source>
</evidence>
<dbReference type="EMBL" id="AC104710">
    <property type="protein sequence ID" value="AAT77320.1"/>
    <property type="molecule type" value="Genomic_DNA"/>
</dbReference>
<reference evidence="4" key="2">
    <citation type="journal article" date="2008" name="Nucleic Acids Res.">
        <title>The rice annotation project database (RAP-DB): 2008 update.</title>
        <authorList>
            <consortium name="The rice annotation project (RAP)"/>
        </authorList>
    </citation>
    <scope>GENOME REANNOTATION</scope>
    <source>
        <strain evidence="4">cv. Nipponbare</strain>
    </source>
</reference>
<organism evidence="3 4">
    <name type="scientific">Oryza sativa subsp. japonica</name>
    <name type="common">Rice</name>
    <dbReference type="NCBI Taxonomy" id="39947"/>
    <lineage>
        <taxon>Eukaryota</taxon>
        <taxon>Viridiplantae</taxon>
        <taxon>Streptophyta</taxon>
        <taxon>Embryophyta</taxon>
        <taxon>Tracheophyta</taxon>
        <taxon>Spermatophyta</taxon>
        <taxon>Magnoliopsida</taxon>
        <taxon>Liliopsida</taxon>
        <taxon>Poales</taxon>
        <taxon>Poaceae</taxon>
        <taxon>BOP clade</taxon>
        <taxon>Oryzoideae</taxon>
        <taxon>Oryzeae</taxon>
        <taxon>Oryzinae</taxon>
        <taxon>Oryza</taxon>
        <taxon>Oryza sativa</taxon>
    </lineage>
</organism>
<evidence type="ECO:0000313" key="4">
    <source>
        <dbReference type="Proteomes" id="UP000000763"/>
    </source>
</evidence>
<sequence length="494" mass="53795">MSATAFVRTLRDIALSLFQTATPEFALMKSDPPIAQHRSPRRQTGQAGGGPKIRKLVLSDDENDDAEKAGSKGVTGKPRQAHLKKKTSGRPMPKIRKSSRKPSDIDPSGKGPKPTDMETGPSKETGPTAENRTSDNQPATDNVETSNEPLTGNQSAEAGVGANQEPPTGNQSGTEQNNDISEVETQADSPPKTSVGANSRTNSPVRVQGPACPRPEIITDTDKFVVQRIHLRNEAKTATLEKLVPHLGTLEATRNQLREAKELARKTEHDLRDRIVELQDSNFELSGSSKVQASKISELEKRIQALEKDKAELAKQRDSALKDVEDRKIKSQAQFDVLVNKIKKLEGARDEVANAATPLVQAMFFNNNGPSSLDAVEIFDKLRAAPDTYFKNIKEAGSMGADLALAMTKSLYPKIDIDAVDGFADGTSEEAALDLISDAQKAADKITADVVERFQDNNLKPTGSDNSDDERTESNCLCILMIMMMMVEAQFVQY</sequence>
<feature type="compositionally biased region" description="Polar residues" evidence="2">
    <location>
        <begin position="128"/>
        <end position="156"/>
    </location>
</feature>
<accession>Q6AV93</accession>
<reference evidence="4" key="1">
    <citation type="journal article" date="2005" name="Nature">
        <title>The map-based sequence of the rice genome.</title>
        <authorList>
            <consortium name="International rice genome sequencing project (IRGSP)"/>
            <person name="Matsumoto T."/>
            <person name="Wu J."/>
            <person name="Kanamori H."/>
            <person name="Katayose Y."/>
            <person name="Fujisawa M."/>
            <person name="Namiki N."/>
            <person name="Mizuno H."/>
            <person name="Yamamoto K."/>
            <person name="Antonio B.A."/>
            <person name="Baba T."/>
            <person name="Sakata K."/>
            <person name="Nagamura Y."/>
            <person name="Aoki H."/>
            <person name="Arikawa K."/>
            <person name="Arita K."/>
            <person name="Bito T."/>
            <person name="Chiden Y."/>
            <person name="Fujitsuka N."/>
            <person name="Fukunaka R."/>
            <person name="Hamada M."/>
            <person name="Harada C."/>
            <person name="Hayashi A."/>
            <person name="Hijishita S."/>
            <person name="Honda M."/>
            <person name="Hosokawa S."/>
            <person name="Ichikawa Y."/>
            <person name="Idonuma A."/>
            <person name="Iijima M."/>
            <person name="Ikeda M."/>
            <person name="Ikeno M."/>
            <person name="Ito K."/>
            <person name="Ito S."/>
            <person name="Ito T."/>
            <person name="Ito Y."/>
            <person name="Ito Y."/>
            <person name="Iwabuchi A."/>
            <person name="Kamiya K."/>
            <person name="Karasawa W."/>
            <person name="Kurita K."/>
            <person name="Katagiri S."/>
            <person name="Kikuta A."/>
            <person name="Kobayashi H."/>
            <person name="Kobayashi N."/>
            <person name="Machita K."/>
            <person name="Maehara T."/>
            <person name="Masukawa M."/>
            <person name="Mizubayashi T."/>
            <person name="Mukai Y."/>
            <person name="Nagasaki H."/>
            <person name="Nagata Y."/>
            <person name="Naito S."/>
            <person name="Nakashima M."/>
            <person name="Nakama Y."/>
            <person name="Nakamichi Y."/>
            <person name="Nakamura M."/>
            <person name="Meguro A."/>
            <person name="Negishi M."/>
            <person name="Ohta I."/>
            <person name="Ohta T."/>
            <person name="Okamoto M."/>
            <person name="Ono N."/>
            <person name="Saji S."/>
            <person name="Sakaguchi M."/>
            <person name="Sakai K."/>
            <person name="Shibata M."/>
            <person name="Shimokawa T."/>
            <person name="Song J."/>
            <person name="Takazaki Y."/>
            <person name="Terasawa K."/>
            <person name="Tsugane M."/>
            <person name="Tsuji K."/>
            <person name="Ueda S."/>
            <person name="Waki K."/>
            <person name="Yamagata H."/>
            <person name="Yamamoto M."/>
            <person name="Yamamoto S."/>
            <person name="Yamane H."/>
            <person name="Yoshiki S."/>
            <person name="Yoshihara R."/>
            <person name="Yukawa K."/>
            <person name="Zhong H."/>
            <person name="Yano M."/>
            <person name="Yuan Q."/>
            <person name="Ouyang S."/>
            <person name="Liu J."/>
            <person name="Jones K.M."/>
            <person name="Gansberger K."/>
            <person name="Moffat K."/>
            <person name="Hill J."/>
            <person name="Bera J."/>
            <person name="Fadrosh D."/>
            <person name="Jin S."/>
            <person name="Johri S."/>
            <person name="Kim M."/>
            <person name="Overton L."/>
            <person name="Reardon M."/>
            <person name="Tsitrin T."/>
            <person name="Vuong H."/>
            <person name="Weaver B."/>
            <person name="Ciecko A."/>
            <person name="Tallon L."/>
            <person name="Jackson J."/>
            <person name="Pai G."/>
            <person name="Aken S.V."/>
            <person name="Utterback T."/>
            <person name="Reidmuller S."/>
            <person name="Feldblyum T."/>
            <person name="Hsiao J."/>
            <person name="Zismann V."/>
            <person name="Iobst S."/>
            <person name="de Vazeille A.R."/>
            <person name="Buell C.R."/>
            <person name="Ying K."/>
            <person name="Li Y."/>
            <person name="Lu T."/>
            <person name="Huang Y."/>
            <person name="Zhao Q."/>
            <person name="Feng Q."/>
            <person name="Zhang L."/>
            <person name="Zhu J."/>
            <person name="Weng Q."/>
            <person name="Mu J."/>
            <person name="Lu Y."/>
            <person name="Fan D."/>
            <person name="Liu Y."/>
            <person name="Guan J."/>
            <person name="Zhang Y."/>
            <person name="Yu S."/>
            <person name="Liu X."/>
            <person name="Zhang Y."/>
            <person name="Hong G."/>
            <person name="Han B."/>
            <person name="Choisne N."/>
            <person name="Demange N."/>
            <person name="Orjeda G."/>
            <person name="Samain S."/>
            <person name="Cattolico L."/>
            <person name="Pelletier E."/>
            <person name="Couloux A."/>
            <person name="Segurens B."/>
            <person name="Wincker P."/>
            <person name="D'Hont A."/>
            <person name="Scarpelli C."/>
            <person name="Weissenbach J."/>
            <person name="Salanoubat M."/>
            <person name="Quetier F."/>
            <person name="Yu Y."/>
            <person name="Kim H.R."/>
            <person name="Rambo T."/>
            <person name="Currie J."/>
            <person name="Collura K."/>
            <person name="Luo M."/>
            <person name="Yang T."/>
            <person name="Ammiraju J.S.S."/>
            <person name="Engler F."/>
            <person name="Soderlund C."/>
            <person name="Wing R.A."/>
            <person name="Palmer L.E."/>
            <person name="de la Bastide M."/>
            <person name="Spiegel L."/>
            <person name="Nascimento L."/>
            <person name="Zutavern T."/>
            <person name="O'Shaughnessy A."/>
            <person name="Dike S."/>
            <person name="Dedhia N."/>
            <person name="Preston R."/>
            <person name="Balija V."/>
            <person name="McCombie W.R."/>
            <person name="Chow T."/>
            <person name="Chen H."/>
            <person name="Chung M."/>
            <person name="Chen C."/>
            <person name="Shaw J."/>
            <person name="Wu H."/>
            <person name="Hsiao K."/>
            <person name="Chao Y."/>
            <person name="Chu M."/>
            <person name="Cheng C."/>
            <person name="Hour A."/>
            <person name="Lee P."/>
            <person name="Lin S."/>
            <person name="Lin Y."/>
            <person name="Liou J."/>
            <person name="Liu S."/>
            <person name="Hsing Y."/>
            <person name="Raghuvanshi S."/>
            <person name="Mohanty A."/>
            <person name="Bharti A.K."/>
            <person name="Gaur A."/>
            <person name="Gupta V."/>
            <person name="Kumar D."/>
            <person name="Ravi V."/>
            <person name="Vij S."/>
            <person name="Kapur A."/>
            <person name="Khurana P."/>
            <person name="Khurana P."/>
            <person name="Khurana J.P."/>
            <person name="Tyagi A.K."/>
            <person name="Gaikwad K."/>
            <person name="Singh A."/>
            <person name="Dalal V."/>
            <person name="Srivastava S."/>
            <person name="Dixit A."/>
            <person name="Pal A.K."/>
            <person name="Ghazi I.A."/>
            <person name="Yadav M."/>
            <person name="Pandit A."/>
            <person name="Bhargava A."/>
            <person name="Sureshbabu K."/>
            <person name="Batra K."/>
            <person name="Sharma T.R."/>
            <person name="Mohapatra T."/>
            <person name="Singh N.K."/>
            <person name="Messing J."/>
            <person name="Nelson A.B."/>
            <person name="Fuks G."/>
            <person name="Kavchok S."/>
            <person name="Keizer G."/>
            <person name="Linton E."/>
            <person name="Llaca V."/>
            <person name="Song R."/>
            <person name="Tanyolac B."/>
            <person name="Young S."/>
            <person name="Ho-Il K."/>
            <person name="Hahn J.H."/>
            <person name="Sangsakoo G."/>
            <person name="Vanavichit A."/>
            <person name="de Mattos Luiz.A.T."/>
            <person name="Zimmer P.D."/>
            <person name="Malone G."/>
            <person name="Dellagostin O."/>
            <person name="de Oliveira A.C."/>
            <person name="Bevan M."/>
            <person name="Bancroft I."/>
            <person name="Minx P."/>
            <person name="Cordum H."/>
            <person name="Wilson R."/>
            <person name="Cheng Z."/>
            <person name="Jin W."/>
            <person name="Jiang J."/>
            <person name="Leong S.A."/>
            <person name="Iwama H."/>
            <person name="Gojobori T."/>
            <person name="Itoh T."/>
            <person name="Niimura Y."/>
            <person name="Fujii Y."/>
            <person name="Habara T."/>
            <person name="Sakai H."/>
            <person name="Sato Y."/>
            <person name="Wilson G."/>
            <person name="Kumar K."/>
            <person name="McCouch S."/>
            <person name="Juretic N."/>
            <person name="Hoen D."/>
            <person name="Wright S."/>
            <person name="Bruskiewich R."/>
            <person name="Bureau T."/>
            <person name="Miyao A."/>
            <person name="Hirochika H."/>
            <person name="Nishikawa T."/>
            <person name="Kadowaki K."/>
            <person name="Sugiura M."/>
            <person name="Burr B."/>
            <person name="Sasaki T."/>
        </authorList>
    </citation>
    <scope>NUCLEOTIDE SEQUENCE [LARGE SCALE GENOMIC DNA]</scope>
    <source>
        <strain evidence="4">cv. Nipponbare</strain>
    </source>
</reference>